<reference evidence="1" key="1">
    <citation type="submission" date="2019-08" db="EMBL/GenBank/DDBJ databases">
        <authorList>
            <person name="Kucharzyk K."/>
            <person name="Murdoch R.W."/>
            <person name="Higgins S."/>
            <person name="Loffler F."/>
        </authorList>
    </citation>
    <scope>NUCLEOTIDE SEQUENCE</scope>
</reference>
<organism evidence="1">
    <name type="scientific">bioreactor metagenome</name>
    <dbReference type="NCBI Taxonomy" id="1076179"/>
    <lineage>
        <taxon>unclassified sequences</taxon>
        <taxon>metagenomes</taxon>
        <taxon>ecological metagenomes</taxon>
    </lineage>
</organism>
<accession>A0A645HL17</accession>
<evidence type="ECO:0000313" key="1">
    <source>
        <dbReference type="EMBL" id="MPN39688.1"/>
    </source>
</evidence>
<dbReference type="AlphaFoldDB" id="A0A645HL17"/>
<name>A0A645HL17_9ZZZZ</name>
<sequence>MKATATNFASEPSLVVQTLIPQRVYLRQVQVDSSKNVSFTVGNYSGTQNAGGTFVVAVYDANGKMVEMKTLISGALQNAQEVEKSLTVLNGGSGYRTKVFFLGDFSKLKPLSESLVYTAP</sequence>
<proteinExistence type="predicted"/>
<comment type="caution">
    <text evidence="1">The sequence shown here is derived from an EMBL/GenBank/DDBJ whole genome shotgun (WGS) entry which is preliminary data.</text>
</comment>
<protein>
    <submittedName>
        <fullName evidence="1">Uncharacterized protein</fullName>
    </submittedName>
</protein>
<gene>
    <name evidence="1" type="ORF">SDC9_187217</name>
</gene>
<dbReference type="EMBL" id="VSSQ01095647">
    <property type="protein sequence ID" value="MPN39688.1"/>
    <property type="molecule type" value="Genomic_DNA"/>
</dbReference>